<reference evidence="1" key="1">
    <citation type="submission" date="2020-05" db="EMBL/GenBank/DDBJ databases">
        <title>Mycena genomes resolve the evolution of fungal bioluminescence.</title>
        <authorList>
            <person name="Tsai I.J."/>
        </authorList>
    </citation>
    <scope>NUCLEOTIDE SEQUENCE</scope>
    <source>
        <strain evidence="1">110903Hualien_Pintung</strain>
    </source>
</reference>
<dbReference type="OrthoDB" id="2980162at2759"/>
<accession>A0A8H6VX28</accession>
<protein>
    <submittedName>
        <fullName evidence="1">F-box domain-containing protein</fullName>
    </submittedName>
</protein>
<dbReference type="EMBL" id="JACAZE010000021">
    <property type="protein sequence ID" value="KAF7293328.1"/>
    <property type="molecule type" value="Genomic_DNA"/>
</dbReference>
<dbReference type="InterPro" id="IPR032675">
    <property type="entry name" value="LRR_dom_sf"/>
</dbReference>
<organism evidence="1 2">
    <name type="scientific">Mycena chlorophos</name>
    <name type="common">Agaric fungus</name>
    <name type="synonym">Agaricus chlorophos</name>
    <dbReference type="NCBI Taxonomy" id="658473"/>
    <lineage>
        <taxon>Eukaryota</taxon>
        <taxon>Fungi</taxon>
        <taxon>Dikarya</taxon>
        <taxon>Basidiomycota</taxon>
        <taxon>Agaricomycotina</taxon>
        <taxon>Agaricomycetes</taxon>
        <taxon>Agaricomycetidae</taxon>
        <taxon>Agaricales</taxon>
        <taxon>Marasmiineae</taxon>
        <taxon>Mycenaceae</taxon>
        <taxon>Mycena</taxon>
    </lineage>
</organism>
<sequence length="531" mass="58118">MAAAPTLIHEILLGAVPSPDSAPQQFRVAGDVLDEQLAALHEFFIDARSRLLEAKAAVSTHLAAVKFDLSTLPREILSNIFVFSLDGDASPSASKSPLVLLCVCRLWRDVALGTPQLWTEVKWKLSEENSGGMRPEHLAAWVARAGSLALSLTIVVPDGHPEGENPTLLPKLSELLKKSVVAHLDTAIALALLFDASARSAPFFATLQSLRARVTTDTLNLLVSCAALNHLSLLPTRTTFGESAVFSLLKPLKMVFGRLASLEIGDCISYGDLGDILQNCPLLLALGVSLHHPEVAQDDSILEYGTHESLLALRLAFEDGEASRSRTESLRHLEFPQLQSLTLDIDYGCSETLATMLEESLCPAILSRSPRLQHLSWNFSAYEPDVKDRGVCSTEAFLLAIERCDNVTTFVARFSQRIALALLFDALNEQENIFPRLKTVIVNLEEGGFHGDGIVGVPFEWEPVLDFISAHQPHLRAFHLHLNEWRQDNSAFESVMTGSRVQKFVAAGLDFVLVEEGADRYEGGTWPESAA</sequence>
<proteinExistence type="predicted"/>
<keyword evidence="2" id="KW-1185">Reference proteome</keyword>
<dbReference type="AlphaFoldDB" id="A0A8H6VX28"/>
<gene>
    <name evidence="1" type="ORF">HMN09_01212500</name>
</gene>
<evidence type="ECO:0000313" key="1">
    <source>
        <dbReference type="EMBL" id="KAF7293328.1"/>
    </source>
</evidence>
<evidence type="ECO:0000313" key="2">
    <source>
        <dbReference type="Proteomes" id="UP000613580"/>
    </source>
</evidence>
<name>A0A8H6VX28_MYCCL</name>
<comment type="caution">
    <text evidence="1">The sequence shown here is derived from an EMBL/GenBank/DDBJ whole genome shotgun (WGS) entry which is preliminary data.</text>
</comment>
<dbReference type="Proteomes" id="UP000613580">
    <property type="component" value="Unassembled WGS sequence"/>
</dbReference>
<dbReference type="Gene3D" id="1.20.1280.50">
    <property type="match status" value="1"/>
</dbReference>
<dbReference type="Gene3D" id="3.80.10.10">
    <property type="entry name" value="Ribonuclease Inhibitor"/>
    <property type="match status" value="1"/>
</dbReference>